<name>A0A433SMN3_ELYCH</name>
<organism evidence="2 3">
    <name type="scientific">Elysia chlorotica</name>
    <name type="common">Eastern emerald elysia</name>
    <name type="synonym">Sea slug</name>
    <dbReference type="NCBI Taxonomy" id="188477"/>
    <lineage>
        <taxon>Eukaryota</taxon>
        <taxon>Metazoa</taxon>
        <taxon>Spiralia</taxon>
        <taxon>Lophotrochozoa</taxon>
        <taxon>Mollusca</taxon>
        <taxon>Gastropoda</taxon>
        <taxon>Heterobranchia</taxon>
        <taxon>Euthyneura</taxon>
        <taxon>Panpulmonata</taxon>
        <taxon>Sacoglossa</taxon>
        <taxon>Placobranchoidea</taxon>
        <taxon>Plakobranchidae</taxon>
        <taxon>Elysia</taxon>
    </lineage>
</organism>
<protein>
    <recommendedName>
        <fullName evidence="1">C-type lectin domain-containing protein</fullName>
    </recommendedName>
</protein>
<evidence type="ECO:0000313" key="3">
    <source>
        <dbReference type="Proteomes" id="UP000271974"/>
    </source>
</evidence>
<feature type="domain" description="C-type lectin" evidence="1">
    <location>
        <begin position="56"/>
        <end position="167"/>
    </location>
</feature>
<evidence type="ECO:0000259" key="1">
    <source>
        <dbReference type="PROSITE" id="PS50041"/>
    </source>
</evidence>
<comment type="caution">
    <text evidence="2">The sequence shown here is derived from an EMBL/GenBank/DDBJ whole genome shotgun (WGS) entry which is preliminary data.</text>
</comment>
<dbReference type="AlphaFoldDB" id="A0A433SMN3"/>
<dbReference type="Proteomes" id="UP000271974">
    <property type="component" value="Unassembled WGS sequence"/>
</dbReference>
<dbReference type="SUPFAM" id="SSF56436">
    <property type="entry name" value="C-type lectin-like"/>
    <property type="match status" value="1"/>
</dbReference>
<reference evidence="2 3" key="1">
    <citation type="submission" date="2019-01" db="EMBL/GenBank/DDBJ databases">
        <title>A draft genome assembly of the solar-powered sea slug Elysia chlorotica.</title>
        <authorList>
            <person name="Cai H."/>
            <person name="Li Q."/>
            <person name="Fang X."/>
            <person name="Li J."/>
            <person name="Curtis N.E."/>
            <person name="Altenburger A."/>
            <person name="Shibata T."/>
            <person name="Feng M."/>
            <person name="Maeda T."/>
            <person name="Schwartz J.A."/>
            <person name="Shigenobu S."/>
            <person name="Lundholm N."/>
            <person name="Nishiyama T."/>
            <person name="Yang H."/>
            <person name="Hasebe M."/>
            <person name="Li S."/>
            <person name="Pierce S.K."/>
            <person name="Wang J."/>
        </authorList>
    </citation>
    <scope>NUCLEOTIDE SEQUENCE [LARGE SCALE GENOMIC DNA]</scope>
    <source>
        <strain evidence="2">EC2010</strain>
        <tissue evidence="2">Whole organism of an adult</tissue>
    </source>
</reference>
<evidence type="ECO:0000313" key="2">
    <source>
        <dbReference type="EMBL" id="RUS70424.1"/>
    </source>
</evidence>
<proteinExistence type="predicted"/>
<dbReference type="OrthoDB" id="6208413at2759"/>
<gene>
    <name evidence="2" type="ORF">EGW08_021814</name>
</gene>
<dbReference type="EMBL" id="RQTK01001412">
    <property type="protein sequence ID" value="RUS70424.1"/>
    <property type="molecule type" value="Genomic_DNA"/>
</dbReference>
<dbReference type="Pfam" id="PF00059">
    <property type="entry name" value="Lectin_C"/>
    <property type="match status" value="1"/>
</dbReference>
<accession>A0A433SMN3</accession>
<sequence>MDGSIFRCKTKCIIGIGVDLYFEREILLSYPRRKCDYGRYQFEYPCKYTDYLDLSDAGICIKTVNSVVPWREAKARCVHRYKGTLIKITSKAMNDEINKLNFLSSGGYWIGLSNIWLRHLHNDTFGWLDETQPATYMNRFKNPLGTSTGEEWCVITEPGDYWDKAKCYPNEHEFICQKMSARNPGPPSLSFKFSHGHRHAYIGYDLHAQCSAFTELGASVKFRMEDNINLTEIGSHDIDYTSLAVEQFVEVDDRCLPMTIADLKVKVTTRLLGTDFKCCWYLQETLMSCSDSIRATLRYLPKRPVLTVKSSYYLSIGDHVTATCSACVGTGGQLVWALDMLDVKLQWSSQFYSTQDSPPFPGGRSVSPQTTSLVEGWIPPILFFFLNQTCISLRSVYLHHVVNLNCASIP</sequence>
<dbReference type="Gene3D" id="3.10.100.10">
    <property type="entry name" value="Mannose-Binding Protein A, subunit A"/>
    <property type="match status" value="1"/>
</dbReference>
<dbReference type="SMART" id="SM00034">
    <property type="entry name" value="CLECT"/>
    <property type="match status" value="1"/>
</dbReference>
<dbReference type="PROSITE" id="PS50041">
    <property type="entry name" value="C_TYPE_LECTIN_2"/>
    <property type="match status" value="1"/>
</dbReference>
<keyword evidence="3" id="KW-1185">Reference proteome</keyword>
<dbReference type="InterPro" id="IPR016187">
    <property type="entry name" value="CTDL_fold"/>
</dbReference>
<dbReference type="CDD" id="cd00037">
    <property type="entry name" value="CLECT"/>
    <property type="match status" value="1"/>
</dbReference>
<dbReference type="InterPro" id="IPR016186">
    <property type="entry name" value="C-type_lectin-like/link_sf"/>
</dbReference>
<dbReference type="InterPro" id="IPR001304">
    <property type="entry name" value="C-type_lectin-like"/>
</dbReference>